<accession>A0AA35X5Y6</accession>
<keyword evidence="4" id="KW-0677">Repeat</keyword>
<keyword evidence="6" id="KW-0449">Lipoprotein</keyword>
<protein>
    <submittedName>
        <fullName evidence="8">Hippocalcin-like protein 4</fullName>
    </submittedName>
</protein>
<evidence type="ECO:0000256" key="5">
    <source>
        <dbReference type="ARBA" id="ARBA00022837"/>
    </source>
</evidence>
<dbReference type="Gene3D" id="1.10.238.10">
    <property type="entry name" value="EF-hand"/>
    <property type="match status" value="1"/>
</dbReference>
<dbReference type="AlphaFoldDB" id="A0AA35X5Y6"/>
<keyword evidence="9" id="KW-1185">Reference proteome</keyword>
<evidence type="ECO:0000256" key="3">
    <source>
        <dbReference type="ARBA" id="ARBA00022723"/>
    </source>
</evidence>
<keyword evidence="3" id="KW-0479">Metal-binding</keyword>
<dbReference type="EMBL" id="CASHTH010003024">
    <property type="protein sequence ID" value="CAI8039012.1"/>
    <property type="molecule type" value="Genomic_DNA"/>
</dbReference>
<dbReference type="PROSITE" id="PS00018">
    <property type="entry name" value="EF_HAND_1"/>
    <property type="match status" value="1"/>
</dbReference>
<feature type="domain" description="EF-hand" evidence="7">
    <location>
        <begin position="104"/>
        <end position="139"/>
    </location>
</feature>
<evidence type="ECO:0000313" key="8">
    <source>
        <dbReference type="EMBL" id="CAI8039012.1"/>
    </source>
</evidence>
<sequence length="221" mass="24304">MGKRQSRLRPEELEELIKATHFSPKELNRWYRGFLRDCPTGTLTEQEFCRIYAQFFPFGDPEPLASLVFRGFGARGSGEGGGGGGGVVGFPQFITALSAATRGSTEERLALLFRLYDSDGDGSVEREDVERAMEAMHKMVGPLLIQEMTDEDEGKVTRGERGTPDELSVAASTRVKEICKVLNQNGGSTDGDGVNQEQFVEAVKSDPDMSLALQHQQQLLI</sequence>
<keyword evidence="2" id="KW-0519">Myristate</keyword>
<name>A0AA35X5Y6_GEOBA</name>
<dbReference type="InterPro" id="IPR018247">
    <property type="entry name" value="EF_Hand_1_Ca_BS"/>
</dbReference>
<dbReference type="InterPro" id="IPR011992">
    <property type="entry name" value="EF-hand-dom_pair"/>
</dbReference>
<dbReference type="PANTHER" id="PTHR23055:SF178">
    <property type="entry name" value="NEUROCALCIN HOMOLOG"/>
    <property type="match status" value="1"/>
</dbReference>
<dbReference type="GO" id="GO:0005509">
    <property type="term" value="F:calcium ion binding"/>
    <property type="evidence" value="ECO:0007669"/>
    <property type="project" value="InterPro"/>
</dbReference>
<evidence type="ECO:0000256" key="6">
    <source>
        <dbReference type="ARBA" id="ARBA00023288"/>
    </source>
</evidence>
<comment type="similarity">
    <text evidence="1">Belongs to the recoverin family.</text>
</comment>
<keyword evidence="5" id="KW-0106">Calcium</keyword>
<dbReference type="SUPFAM" id="SSF47473">
    <property type="entry name" value="EF-hand"/>
    <property type="match status" value="1"/>
</dbReference>
<reference evidence="8" key="1">
    <citation type="submission" date="2023-03" db="EMBL/GenBank/DDBJ databases">
        <authorList>
            <person name="Steffen K."/>
            <person name="Cardenas P."/>
        </authorList>
    </citation>
    <scope>NUCLEOTIDE SEQUENCE</scope>
</reference>
<gene>
    <name evidence="8" type="ORF">GBAR_LOCUS21709</name>
</gene>
<dbReference type="Proteomes" id="UP001174909">
    <property type="component" value="Unassembled WGS sequence"/>
</dbReference>
<proteinExistence type="inferred from homology"/>
<comment type="caution">
    <text evidence="8">The sequence shown here is derived from an EMBL/GenBank/DDBJ whole genome shotgun (WGS) entry which is preliminary data.</text>
</comment>
<evidence type="ECO:0000256" key="1">
    <source>
        <dbReference type="ARBA" id="ARBA00006049"/>
    </source>
</evidence>
<dbReference type="InterPro" id="IPR028846">
    <property type="entry name" value="Recoverin"/>
</dbReference>
<dbReference type="InterPro" id="IPR002048">
    <property type="entry name" value="EF_hand_dom"/>
</dbReference>
<dbReference type="PROSITE" id="PS50222">
    <property type="entry name" value="EF_HAND_2"/>
    <property type="match status" value="1"/>
</dbReference>
<dbReference type="PANTHER" id="PTHR23055">
    <property type="entry name" value="CALCIUM BINDING PROTEINS"/>
    <property type="match status" value="1"/>
</dbReference>
<organism evidence="8 9">
    <name type="scientific">Geodia barretti</name>
    <name type="common">Barrett's horny sponge</name>
    <dbReference type="NCBI Taxonomy" id="519541"/>
    <lineage>
        <taxon>Eukaryota</taxon>
        <taxon>Metazoa</taxon>
        <taxon>Porifera</taxon>
        <taxon>Demospongiae</taxon>
        <taxon>Heteroscleromorpha</taxon>
        <taxon>Tetractinellida</taxon>
        <taxon>Astrophorina</taxon>
        <taxon>Geodiidae</taxon>
        <taxon>Geodia</taxon>
    </lineage>
</organism>
<evidence type="ECO:0000256" key="4">
    <source>
        <dbReference type="ARBA" id="ARBA00022737"/>
    </source>
</evidence>
<evidence type="ECO:0000259" key="7">
    <source>
        <dbReference type="PROSITE" id="PS50222"/>
    </source>
</evidence>
<evidence type="ECO:0000256" key="2">
    <source>
        <dbReference type="ARBA" id="ARBA00022707"/>
    </source>
</evidence>
<evidence type="ECO:0000313" key="9">
    <source>
        <dbReference type="Proteomes" id="UP001174909"/>
    </source>
</evidence>
<dbReference type="PRINTS" id="PR00450">
    <property type="entry name" value="RECOVERIN"/>
</dbReference>